<accession>A0A923SG90</accession>
<evidence type="ECO:0000313" key="3">
    <source>
        <dbReference type="EMBL" id="MBC5845456.1"/>
    </source>
</evidence>
<comment type="similarity">
    <text evidence="1">Belongs to the HAD-like hydrolase superfamily. S-2-haloalkanoic acid dehalogenase family.</text>
</comment>
<dbReference type="InterPro" id="IPR006328">
    <property type="entry name" value="2-HAD"/>
</dbReference>
<dbReference type="SFLD" id="SFLDG01129">
    <property type="entry name" value="C1.5:_HAD__Beta-PGM__Phosphata"/>
    <property type="match status" value="1"/>
</dbReference>
<evidence type="ECO:0000256" key="1">
    <source>
        <dbReference type="ARBA" id="ARBA00008106"/>
    </source>
</evidence>
<organism evidence="3 4">
    <name type="scientific">Flavobacterium muglaense</name>
    <dbReference type="NCBI Taxonomy" id="2764716"/>
    <lineage>
        <taxon>Bacteria</taxon>
        <taxon>Pseudomonadati</taxon>
        <taxon>Bacteroidota</taxon>
        <taxon>Flavobacteriia</taxon>
        <taxon>Flavobacteriales</taxon>
        <taxon>Flavobacteriaceae</taxon>
        <taxon>Flavobacterium</taxon>
    </lineage>
</organism>
<dbReference type="InterPro" id="IPR051540">
    <property type="entry name" value="S-2-haloacid_dehalogenase"/>
</dbReference>
<dbReference type="AlphaFoldDB" id="A0A923SG90"/>
<keyword evidence="4" id="KW-1185">Reference proteome</keyword>
<dbReference type="SFLD" id="SFLDS00003">
    <property type="entry name" value="Haloacid_Dehalogenase"/>
    <property type="match status" value="1"/>
</dbReference>
<dbReference type="PANTHER" id="PTHR43316">
    <property type="entry name" value="HYDROLASE, HALOACID DELAHOGENASE-RELATED"/>
    <property type="match status" value="1"/>
</dbReference>
<dbReference type="SUPFAM" id="SSF56784">
    <property type="entry name" value="HAD-like"/>
    <property type="match status" value="1"/>
</dbReference>
<dbReference type="GO" id="GO:0019120">
    <property type="term" value="F:hydrolase activity, acting on acid halide bonds, in C-halide compounds"/>
    <property type="evidence" value="ECO:0007669"/>
    <property type="project" value="InterPro"/>
</dbReference>
<evidence type="ECO:0000313" key="4">
    <source>
        <dbReference type="Proteomes" id="UP000641454"/>
    </source>
</evidence>
<dbReference type="InterPro" id="IPR023198">
    <property type="entry name" value="PGP-like_dom2"/>
</dbReference>
<proteinExistence type="inferred from homology"/>
<dbReference type="RefSeq" id="WP_187020024.1">
    <property type="nucleotide sequence ID" value="NZ_JACRUK010000039.1"/>
</dbReference>
<dbReference type="Gene3D" id="1.10.150.240">
    <property type="entry name" value="Putative phosphatase, domain 2"/>
    <property type="match status" value="1"/>
</dbReference>
<dbReference type="InterPro" id="IPR006439">
    <property type="entry name" value="HAD-SF_hydro_IA"/>
</dbReference>
<protein>
    <submittedName>
        <fullName evidence="3">Haloacid dehalogenase type II</fullName>
    </submittedName>
</protein>
<reference evidence="3 4" key="1">
    <citation type="submission" date="2020-08" db="EMBL/GenBank/DDBJ databases">
        <title>Description of novel Flavobacterium F-392 isolate.</title>
        <authorList>
            <person name="Saticioglu I.B."/>
            <person name="Duman M."/>
            <person name="Altun S."/>
        </authorList>
    </citation>
    <scope>NUCLEOTIDE SEQUENCE [LARGE SCALE GENOMIC DNA]</scope>
    <source>
        <strain evidence="3 4">F-392</strain>
    </source>
</reference>
<sequence length="228" mass="25338">MKYTLAFDVYGTLINTSGVFNTLEKMIGNKAKPFMDTWRNKQLEYSFRRGLMNQFSDFSICTQNALDYSCHAFGTDLSSTQKKILLHEYTILPSFDDVTVALQALKDAGHHLYAFSNGSKTAINALLNHANITGLFDGIISVEDVGTFKPSPLVYAHFNKETQSTPANSWLVSSNPFDVIGATAYGMRSAWVQRTPDAVFDPWGIEPTITIQQLTDLAAQLEQTASKM</sequence>
<name>A0A923SG90_9FLAO</name>
<dbReference type="InterPro" id="IPR036412">
    <property type="entry name" value="HAD-like_sf"/>
</dbReference>
<evidence type="ECO:0000256" key="2">
    <source>
        <dbReference type="ARBA" id="ARBA00022801"/>
    </source>
</evidence>
<dbReference type="PANTHER" id="PTHR43316:SF3">
    <property type="entry name" value="HALOACID DEHALOGENASE, TYPE II (AFU_ORTHOLOGUE AFUA_2G07750)-RELATED"/>
    <property type="match status" value="1"/>
</dbReference>
<dbReference type="InterPro" id="IPR023214">
    <property type="entry name" value="HAD_sf"/>
</dbReference>
<dbReference type="PRINTS" id="PR00413">
    <property type="entry name" value="HADHALOGNASE"/>
</dbReference>
<gene>
    <name evidence="3" type="ORF">H8R25_13540</name>
</gene>
<dbReference type="EMBL" id="JACRUL010000038">
    <property type="protein sequence ID" value="MBC5845456.1"/>
    <property type="molecule type" value="Genomic_DNA"/>
</dbReference>
<dbReference type="Gene3D" id="3.40.50.1000">
    <property type="entry name" value="HAD superfamily/HAD-like"/>
    <property type="match status" value="1"/>
</dbReference>
<dbReference type="CDD" id="cd02588">
    <property type="entry name" value="HAD_L2-DEX"/>
    <property type="match status" value="1"/>
</dbReference>
<dbReference type="NCBIfam" id="TIGR01428">
    <property type="entry name" value="HAD_type_II"/>
    <property type="match status" value="1"/>
</dbReference>
<dbReference type="Pfam" id="PF00702">
    <property type="entry name" value="Hydrolase"/>
    <property type="match status" value="1"/>
</dbReference>
<keyword evidence="2" id="KW-0378">Hydrolase</keyword>
<dbReference type="Proteomes" id="UP000641454">
    <property type="component" value="Unassembled WGS sequence"/>
</dbReference>
<comment type="caution">
    <text evidence="3">The sequence shown here is derived from an EMBL/GenBank/DDBJ whole genome shotgun (WGS) entry which is preliminary data.</text>
</comment>
<dbReference type="NCBIfam" id="TIGR01493">
    <property type="entry name" value="HAD-SF-IA-v2"/>
    <property type="match status" value="1"/>
</dbReference>